<dbReference type="EMBL" id="KE123973">
    <property type="protein sequence ID" value="EPB87184.1"/>
    <property type="molecule type" value="Genomic_DNA"/>
</dbReference>
<proteinExistence type="predicted"/>
<dbReference type="AlphaFoldDB" id="S2JBQ2"/>
<feature type="region of interest" description="Disordered" evidence="1">
    <location>
        <begin position="1"/>
        <end position="27"/>
    </location>
</feature>
<sequence>MLQTNSNDKPAEIVESVNPSMPATEPTSQLTYHSQEINTHVLSALSGGRRCAGCQLPFEYKLYSISNPHRRGSTCLGCNKLFSFMRKDDLYQRLKSVENGCMDGIGDERRHLNNYHLHQLTGNDLYHFPLSPKYYAKQTNIDNQEEFIHHATETDKSAMEVYRRCFVCTEFVKRKRKTLKRATQKAIGYGVASFDDLMDFMVHSNATCALTGIKGSWSSFPGDPLYLLSLDHKIPLHMDGSSMISNLQVTLQGFNNVKGNYDAEDFKRWFEAIKQISRV</sequence>
<accession>S2JBQ2</accession>
<reference evidence="3" key="1">
    <citation type="submission" date="2013-05" db="EMBL/GenBank/DDBJ databases">
        <title>The Genome sequence of Mucor circinelloides f. circinelloides 1006PhL.</title>
        <authorList>
            <consortium name="The Broad Institute Genomics Platform"/>
            <person name="Cuomo C."/>
            <person name="Earl A."/>
            <person name="Findley K."/>
            <person name="Lee S.C."/>
            <person name="Walker B."/>
            <person name="Young S."/>
            <person name="Zeng Q."/>
            <person name="Gargeya S."/>
            <person name="Fitzgerald M."/>
            <person name="Haas B."/>
            <person name="Abouelleil A."/>
            <person name="Allen A.W."/>
            <person name="Alvarado L."/>
            <person name="Arachchi H.M."/>
            <person name="Berlin A.M."/>
            <person name="Chapman S.B."/>
            <person name="Gainer-Dewar J."/>
            <person name="Goldberg J."/>
            <person name="Griggs A."/>
            <person name="Gujja S."/>
            <person name="Hansen M."/>
            <person name="Howarth C."/>
            <person name="Imamovic A."/>
            <person name="Ireland A."/>
            <person name="Larimer J."/>
            <person name="McCowan C."/>
            <person name="Murphy C."/>
            <person name="Pearson M."/>
            <person name="Poon T.W."/>
            <person name="Priest M."/>
            <person name="Roberts A."/>
            <person name="Saif S."/>
            <person name="Shea T."/>
            <person name="Sisk P."/>
            <person name="Sykes S."/>
            <person name="Wortman J."/>
            <person name="Nusbaum C."/>
            <person name="Birren B."/>
        </authorList>
    </citation>
    <scope>NUCLEOTIDE SEQUENCE [LARGE SCALE GENOMIC DNA]</scope>
    <source>
        <strain evidence="3">1006PhL</strain>
    </source>
</reference>
<name>S2JBQ2_MUCC1</name>
<protein>
    <submittedName>
        <fullName evidence="2">Uncharacterized protein</fullName>
    </submittedName>
</protein>
<evidence type="ECO:0000256" key="1">
    <source>
        <dbReference type="SAM" id="MobiDB-lite"/>
    </source>
</evidence>
<evidence type="ECO:0000313" key="2">
    <source>
        <dbReference type="EMBL" id="EPB87184.1"/>
    </source>
</evidence>
<feature type="compositionally biased region" description="Polar residues" evidence="1">
    <location>
        <begin position="17"/>
        <end position="27"/>
    </location>
</feature>
<dbReference type="Gene3D" id="1.10.30.50">
    <property type="match status" value="1"/>
</dbReference>
<organism evidence="2 3">
    <name type="scientific">Mucor circinelloides f. circinelloides (strain 1006PhL)</name>
    <name type="common">Mucormycosis agent</name>
    <name type="synonym">Calyptromyces circinelloides</name>
    <dbReference type="NCBI Taxonomy" id="1220926"/>
    <lineage>
        <taxon>Eukaryota</taxon>
        <taxon>Fungi</taxon>
        <taxon>Fungi incertae sedis</taxon>
        <taxon>Mucoromycota</taxon>
        <taxon>Mucoromycotina</taxon>
        <taxon>Mucoromycetes</taxon>
        <taxon>Mucorales</taxon>
        <taxon>Mucorineae</taxon>
        <taxon>Mucoraceae</taxon>
        <taxon>Mucor</taxon>
    </lineage>
</organism>
<dbReference type="VEuPathDB" id="FungiDB:HMPREF1544_06009"/>
<gene>
    <name evidence="2" type="ORF">HMPREF1544_06009</name>
</gene>
<dbReference type="InParanoid" id="S2JBQ2"/>
<keyword evidence="3" id="KW-1185">Reference proteome</keyword>
<evidence type="ECO:0000313" key="3">
    <source>
        <dbReference type="Proteomes" id="UP000014254"/>
    </source>
</evidence>
<dbReference type="Proteomes" id="UP000014254">
    <property type="component" value="Unassembled WGS sequence"/>
</dbReference>
<dbReference type="OrthoDB" id="2202848at2759"/>